<dbReference type="AlphaFoldDB" id="A0A5K7S4V9"/>
<dbReference type="EMBL" id="AP018694">
    <property type="protein sequence ID" value="BBE16539.1"/>
    <property type="molecule type" value="Genomic_DNA"/>
</dbReference>
<accession>A0A5K7S4V9</accession>
<sequence length="40" mass="4599">MRLLFTVRWMTKTPIGPNGMETNKPIKIPFAINVKNIAQK</sequence>
<proteinExistence type="predicted"/>
<evidence type="ECO:0000313" key="1">
    <source>
        <dbReference type="EMBL" id="BBE16539.1"/>
    </source>
</evidence>
<protein>
    <submittedName>
        <fullName evidence="1">Uncharacterized protein</fullName>
    </submittedName>
</protein>
<dbReference type="KEGG" id="anf:AQPE_0679"/>
<name>A0A5K7S4V9_9BACT</name>
<dbReference type="Proteomes" id="UP001193389">
    <property type="component" value="Chromosome"/>
</dbReference>
<evidence type="ECO:0000313" key="2">
    <source>
        <dbReference type="Proteomes" id="UP001193389"/>
    </source>
</evidence>
<gene>
    <name evidence="1" type="ORF">AQPE_0679</name>
</gene>
<organism evidence="1 2">
    <name type="scientific">Aquipluma nitroreducens</name>
    <dbReference type="NCBI Taxonomy" id="2010828"/>
    <lineage>
        <taxon>Bacteria</taxon>
        <taxon>Pseudomonadati</taxon>
        <taxon>Bacteroidota</taxon>
        <taxon>Bacteroidia</taxon>
        <taxon>Marinilabiliales</taxon>
        <taxon>Prolixibacteraceae</taxon>
        <taxon>Aquipluma</taxon>
    </lineage>
</organism>
<keyword evidence="2" id="KW-1185">Reference proteome</keyword>
<reference evidence="1" key="1">
    <citation type="journal article" date="2020" name="Int. J. Syst. Evol. Microbiol.">
        <title>Aquipluma nitroreducens gen. nov. sp. nov., a novel facultatively anaerobic bacterium isolated from a freshwater lake.</title>
        <authorList>
            <person name="Watanabe M."/>
            <person name="Kojima H."/>
            <person name="Fukui M."/>
        </authorList>
    </citation>
    <scope>NUCLEOTIDE SEQUENCE</scope>
    <source>
        <strain evidence="1">MeG22</strain>
    </source>
</reference>